<organism evidence="2">
    <name type="scientific">marine sediment metagenome</name>
    <dbReference type="NCBI Taxonomy" id="412755"/>
    <lineage>
        <taxon>unclassified sequences</taxon>
        <taxon>metagenomes</taxon>
        <taxon>ecological metagenomes</taxon>
    </lineage>
</organism>
<evidence type="ECO:0000313" key="2">
    <source>
        <dbReference type="EMBL" id="GAH16253.1"/>
    </source>
</evidence>
<feature type="domain" description="GCN5-related N-acetyltransferase Rv2170-like" evidence="1">
    <location>
        <begin position="11"/>
        <end position="59"/>
    </location>
</feature>
<name>X1F624_9ZZZZ</name>
<dbReference type="Pfam" id="PF08445">
    <property type="entry name" value="FR47"/>
    <property type="match status" value="1"/>
</dbReference>
<gene>
    <name evidence="2" type="ORF">S01H4_58648</name>
</gene>
<dbReference type="Gene3D" id="3.40.630.30">
    <property type="match status" value="1"/>
</dbReference>
<dbReference type="EMBL" id="BART01034287">
    <property type="protein sequence ID" value="GAH16253.1"/>
    <property type="molecule type" value="Genomic_DNA"/>
</dbReference>
<evidence type="ECO:0000259" key="1">
    <source>
        <dbReference type="Pfam" id="PF08445"/>
    </source>
</evidence>
<accession>X1F624</accession>
<feature type="non-terminal residue" evidence="2">
    <location>
        <position position="62"/>
    </location>
</feature>
<comment type="caution">
    <text evidence="2">The sequence shown here is derived from an EMBL/GenBank/DDBJ whole genome shotgun (WGS) entry which is preliminary data.</text>
</comment>
<sequence>MACATYGDTPNGQKIGYVYTRKHERKKGYATSVVARLSENILSSGKKFCFLFTDLMNPTSNK</sequence>
<dbReference type="SUPFAM" id="SSF55729">
    <property type="entry name" value="Acyl-CoA N-acyltransferases (Nat)"/>
    <property type="match status" value="1"/>
</dbReference>
<dbReference type="InterPro" id="IPR016181">
    <property type="entry name" value="Acyl_CoA_acyltransferase"/>
</dbReference>
<proteinExistence type="predicted"/>
<dbReference type="GO" id="GO:0016747">
    <property type="term" value="F:acyltransferase activity, transferring groups other than amino-acyl groups"/>
    <property type="evidence" value="ECO:0007669"/>
    <property type="project" value="InterPro"/>
</dbReference>
<dbReference type="InterPro" id="IPR013653">
    <property type="entry name" value="GCN5-like_dom"/>
</dbReference>
<reference evidence="2" key="1">
    <citation type="journal article" date="2014" name="Front. Microbiol.">
        <title>High frequency of phylogenetically diverse reductive dehalogenase-homologous genes in deep subseafloor sedimentary metagenomes.</title>
        <authorList>
            <person name="Kawai M."/>
            <person name="Futagami T."/>
            <person name="Toyoda A."/>
            <person name="Takaki Y."/>
            <person name="Nishi S."/>
            <person name="Hori S."/>
            <person name="Arai W."/>
            <person name="Tsubouchi T."/>
            <person name="Morono Y."/>
            <person name="Uchiyama I."/>
            <person name="Ito T."/>
            <person name="Fujiyama A."/>
            <person name="Inagaki F."/>
            <person name="Takami H."/>
        </authorList>
    </citation>
    <scope>NUCLEOTIDE SEQUENCE</scope>
    <source>
        <strain evidence="2">Expedition CK06-06</strain>
    </source>
</reference>
<protein>
    <recommendedName>
        <fullName evidence="1">GCN5-related N-acetyltransferase Rv2170-like domain-containing protein</fullName>
    </recommendedName>
</protein>
<dbReference type="AlphaFoldDB" id="X1F624"/>